<protein>
    <submittedName>
        <fullName evidence="2">Uncharacterized protein</fullName>
    </submittedName>
</protein>
<dbReference type="RefSeq" id="WP_142813506.1">
    <property type="nucleotide sequence ID" value="NZ_CP036282.1"/>
</dbReference>
<evidence type="ECO:0000313" key="2">
    <source>
        <dbReference type="EMBL" id="QDL56147.1"/>
    </source>
</evidence>
<keyword evidence="3" id="KW-1185">Reference proteome</keyword>
<dbReference type="KEGG" id="rhg:EXZ61_19380"/>
<name>A0A515ETY9_9BURK</name>
<gene>
    <name evidence="2" type="ORF">EXZ61_19380</name>
</gene>
<reference evidence="3" key="1">
    <citation type="submission" date="2019-02" db="EMBL/GenBank/DDBJ databases">
        <title>Complete genome sequence of Rhodoferax sp. Gr-4.</title>
        <authorList>
            <person name="Jin L."/>
        </authorList>
    </citation>
    <scope>NUCLEOTIDE SEQUENCE [LARGE SCALE GENOMIC DNA]</scope>
    <source>
        <strain evidence="3">Gr-4</strain>
    </source>
</reference>
<organism evidence="2 3">
    <name type="scientific">Rhodoferax aquaticus</name>
    <dbReference type="NCBI Taxonomy" id="2527691"/>
    <lineage>
        <taxon>Bacteria</taxon>
        <taxon>Pseudomonadati</taxon>
        <taxon>Pseudomonadota</taxon>
        <taxon>Betaproteobacteria</taxon>
        <taxon>Burkholderiales</taxon>
        <taxon>Comamonadaceae</taxon>
        <taxon>Rhodoferax</taxon>
    </lineage>
</organism>
<dbReference type="EMBL" id="CP036282">
    <property type="protein sequence ID" value="QDL56147.1"/>
    <property type="molecule type" value="Genomic_DNA"/>
</dbReference>
<keyword evidence="1" id="KW-1133">Transmembrane helix</keyword>
<keyword evidence="1" id="KW-0812">Transmembrane</keyword>
<evidence type="ECO:0000256" key="1">
    <source>
        <dbReference type="SAM" id="Phobius"/>
    </source>
</evidence>
<sequence length="229" mass="26348">MKWLKRLAWIFLPIAVFTVYLLWPVVFSKDTNEPLDITLKDGVLERQFRIKRGYFNNWQHRTEEPVDNLLALTVGFPDMGLPPPWKQGEQNRRIMIFIKIVSEEKLTWGERLIQTETEFPNLKNSPGLERFVGQRDGYDVYESQPNPKTGDVKRVLIFKDANGRLVSSANTIGGGNARVLGNLSVEYSSSDIYGLTPREMRDWVENYVRQIVVPPLPPLSPNESTSIKK</sequence>
<accession>A0A515ETY9</accession>
<dbReference type="AlphaFoldDB" id="A0A515ETY9"/>
<keyword evidence="1" id="KW-0472">Membrane</keyword>
<reference evidence="3" key="2">
    <citation type="journal article" date="2020" name="Int. J. Syst. Evol. Microbiol.">
        <title>Genomic insights into a novel species Rhodoferax aquaticus sp. nov., isolated from freshwater.</title>
        <authorList>
            <person name="Li T."/>
            <person name="Zhuo Y."/>
            <person name="Jin C.Z."/>
            <person name="Wu X."/>
            <person name="Ko S.R."/>
            <person name="Jin F.J."/>
            <person name="Ahn C.Y."/>
            <person name="Oh H.M."/>
            <person name="Lee H.G."/>
            <person name="Jin L."/>
        </authorList>
    </citation>
    <scope>NUCLEOTIDE SEQUENCE [LARGE SCALE GENOMIC DNA]</scope>
    <source>
        <strain evidence="3">Gr-4</strain>
    </source>
</reference>
<dbReference type="Proteomes" id="UP000317365">
    <property type="component" value="Chromosome"/>
</dbReference>
<feature type="transmembrane region" description="Helical" evidence="1">
    <location>
        <begin position="7"/>
        <end position="26"/>
    </location>
</feature>
<proteinExistence type="predicted"/>
<evidence type="ECO:0000313" key="3">
    <source>
        <dbReference type="Proteomes" id="UP000317365"/>
    </source>
</evidence>